<protein>
    <submittedName>
        <fullName evidence="3">Uncharacterized protein</fullName>
    </submittedName>
</protein>
<evidence type="ECO:0000313" key="3">
    <source>
        <dbReference type="EnsemblMetazoa" id="GPAI016845-PA"/>
    </source>
</evidence>
<feature type="region of interest" description="Disordered" evidence="2">
    <location>
        <begin position="502"/>
        <end position="523"/>
    </location>
</feature>
<dbReference type="AlphaFoldDB" id="A0A1A9ZJJ4"/>
<evidence type="ECO:0000256" key="1">
    <source>
        <dbReference type="SAM" id="Coils"/>
    </source>
</evidence>
<feature type="region of interest" description="Disordered" evidence="2">
    <location>
        <begin position="310"/>
        <end position="346"/>
    </location>
</feature>
<keyword evidence="1" id="KW-0175">Coiled coil</keyword>
<feature type="coiled-coil region" evidence="1">
    <location>
        <begin position="31"/>
        <end position="62"/>
    </location>
</feature>
<proteinExistence type="predicted"/>
<feature type="compositionally biased region" description="Basic and acidic residues" evidence="2">
    <location>
        <begin position="310"/>
        <end position="331"/>
    </location>
</feature>
<organism evidence="3 4">
    <name type="scientific">Glossina pallidipes</name>
    <name type="common">Tsetse fly</name>
    <dbReference type="NCBI Taxonomy" id="7398"/>
    <lineage>
        <taxon>Eukaryota</taxon>
        <taxon>Metazoa</taxon>
        <taxon>Ecdysozoa</taxon>
        <taxon>Arthropoda</taxon>
        <taxon>Hexapoda</taxon>
        <taxon>Insecta</taxon>
        <taxon>Pterygota</taxon>
        <taxon>Neoptera</taxon>
        <taxon>Endopterygota</taxon>
        <taxon>Diptera</taxon>
        <taxon>Brachycera</taxon>
        <taxon>Muscomorpha</taxon>
        <taxon>Hippoboscoidea</taxon>
        <taxon>Glossinidae</taxon>
        <taxon>Glossina</taxon>
    </lineage>
</organism>
<dbReference type="VEuPathDB" id="VectorBase:GPAI016845"/>
<feature type="compositionally biased region" description="Low complexity" evidence="2">
    <location>
        <begin position="503"/>
        <end position="522"/>
    </location>
</feature>
<keyword evidence="4" id="KW-1185">Reference proteome</keyword>
<dbReference type="EnsemblMetazoa" id="GPAI016845-RA">
    <property type="protein sequence ID" value="GPAI016845-PA"/>
    <property type="gene ID" value="GPAI016845"/>
</dbReference>
<name>A0A1A9ZJJ4_GLOPL</name>
<reference evidence="3" key="2">
    <citation type="submission" date="2020-05" db="UniProtKB">
        <authorList>
            <consortium name="EnsemblMetazoa"/>
        </authorList>
    </citation>
    <scope>IDENTIFICATION</scope>
    <source>
        <strain evidence="3">IAEA</strain>
    </source>
</reference>
<evidence type="ECO:0000313" key="4">
    <source>
        <dbReference type="Proteomes" id="UP000092445"/>
    </source>
</evidence>
<sequence>MTTSDEMGTFCHDHIEHPLLWCEDKKRLIERKNAEESLRMWRRRKAEELARKEREKQEVGQDNWMPSVSSYEIKLSKGDWETDKHMIDLCATKIAANICAKDNPTIQTSFVQIFYYDMFLKHCPWGRPGGGAPNVDVRRKDITELGLHSTAPVNTGGHRYNSMNPCRFSDYFTKHKKCLDPVTLYQPTLLSHNHRHHHHHHHHSMPRVGAHSYTVQHTNDDTKADSTLTLCERDVETAADDKNAERLQITLKDHPSMSFRNKGHLDIEVRYKPTAVNVAKGKPVLEKIVVTDNDKCPLLEKNEDKTKLESKLNKTKKNLEKLEKSAGKDPWGKPGPGGKPWRSPKAVGSTFMKSLGWTNKEMLKELDQDNPVTPAEKPTFRKSRAAKKSIKCCDLCTCPCPAVSLTTNPLKPLKKSNPNKLSENKPKICARLMRHSHNNKVNDTTTDQSAKMMTTNASCVGDNGVELVPLLARRRAYNRPISLSSTDITKRTTSNDRYASKLNTNLNNSSNDNSNNHNNNSNGTTCCLKKFTLHIR</sequence>
<reference evidence="4" key="1">
    <citation type="submission" date="2014-03" db="EMBL/GenBank/DDBJ databases">
        <authorList>
            <person name="Aksoy S."/>
            <person name="Warren W."/>
            <person name="Wilson R.K."/>
        </authorList>
    </citation>
    <scope>NUCLEOTIDE SEQUENCE [LARGE SCALE GENOMIC DNA]</scope>
    <source>
        <strain evidence="4">IAEA</strain>
    </source>
</reference>
<accession>A0A1A9ZJJ4</accession>
<evidence type="ECO:0000256" key="2">
    <source>
        <dbReference type="SAM" id="MobiDB-lite"/>
    </source>
</evidence>
<dbReference type="Proteomes" id="UP000092445">
    <property type="component" value="Unassembled WGS sequence"/>
</dbReference>